<evidence type="ECO:0000259" key="3">
    <source>
        <dbReference type="Pfam" id="PF02230"/>
    </source>
</evidence>
<keyword evidence="2" id="KW-0378">Hydrolase</keyword>
<organism evidence="4 5">
    <name type="scientific">Hypericibacter terrae</name>
    <dbReference type="NCBI Taxonomy" id="2602015"/>
    <lineage>
        <taxon>Bacteria</taxon>
        <taxon>Pseudomonadati</taxon>
        <taxon>Pseudomonadota</taxon>
        <taxon>Alphaproteobacteria</taxon>
        <taxon>Rhodospirillales</taxon>
        <taxon>Dongiaceae</taxon>
        <taxon>Hypericibacter</taxon>
    </lineage>
</organism>
<accession>A0A5J6MQ99</accession>
<sequence>MDRKGASPVMNNPVDLDGPVVAPVSGGAPRQLVVLLHGYGADGNDLIDLAPHWARQLPDAAFVSPHAPFPCEASPYGRQWFGFEGRDQAEIYAGVQEAAGILDRFLDVALAHFSVAADRMALVGFSQGTMMALHVAPRRETAIGGIVGYSGRLIGPEQLGREIRSRPPVLLIHGDGDPVVPFASMAAAAAALTALKVPVETERRPGLPHAIDPEGLARGGAFLTRVLSGQPAAAKA</sequence>
<dbReference type="Pfam" id="PF02230">
    <property type="entry name" value="Abhydrolase_2"/>
    <property type="match status" value="1"/>
</dbReference>
<proteinExistence type="inferred from homology"/>
<evidence type="ECO:0000313" key="5">
    <source>
        <dbReference type="Proteomes" id="UP000326202"/>
    </source>
</evidence>
<dbReference type="GO" id="GO:0016787">
    <property type="term" value="F:hydrolase activity"/>
    <property type="evidence" value="ECO:0007669"/>
    <property type="project" value="UniProtKB-KW"/>
</dbReference>
<protein>
    <submittedName>
        <fullName evidence="4">Phospholipase/carboxylesterase</fullName>
    </submittedName>
</protein>
<gene>
    <name evidence="4" type="ORF">FRZ44_46100</name>
</gene>
<dbReference type="InterPro" id="IPR003140">
    <property type="entry name" value="PLipase/COase/thioEstase"/>
</dbReference>
<dbReference type="AlphaFoldDB" id="A0A5J6MQ99"/>
<reference evidence="4 5" key="1">
    <citation type="submission" date="2019-08" db="EMBL/GenBank/DDBJ databases">
        <title>Hyperibacter terrae gen. nov., sp. nov. and Hyperibacter viscosus sp. nov., two new members in the family Rhodospirillaceae isolated from the rhizosphere of Hypericum perforatum.</title>
        <authorList>
            <person name="Noviana Z."/>
        </authorList>
    </citation>
    <scope>NUCLEOTIDE SEQUENCE [LARGE SCALE GENOMIC DNA]</scope>
    <source>
        <strain evidence="4 5">R5913</strain>
    </source>
</reference>
<dbReference type="KEGG" id="htq:FRZ44_46100"/>
<dbReference type="InterPro" id="IPR029058">
    <property type="entry name" value="AB_hydrolase_fold"/>
</dbReference>
<dbReference type="SUPFAM" id="SSF53474">
    <property type="entry name" value="alpha/beta-Hydrolases"/>
    <property type="match status" value="1"/>
</dbReference>
<comment type="similarity">
    <text evidence="1">Belongs to the AB hydrolase superfamily. AB hydrolase 2 family.</text>
</comment>
<evidence type="ECO:0000256" key="1">
    <source>
        <dbReference type="ARBA" id="ARBA00006499"/>
    </source>
</evidence>
<keyword evidence="5" id="KW-1185">Reference proteome</keyword>
<name>A0A5J6MQ99_9PROT</name>
<dbReference type="InterPro" id="IPR050565">
    <property type="entry name" value="LYPA1-2/EST-like"/>
</dbReference>
<dbReference type="Gene3D" id="3.40.50.1820">
    <property type="entry name" value="alpha/beta hydrolase"/>
    <property type="match status" value="1"/>
</dbReference>
<dbReference type="PANTHER" id="PTHR10655:SF17">
    <property type="entry name" value="LYSOPHOSPHOLIPASE-LIKE PROTEIN 1"/>
    <property type="match status" value="1"/>
</dbReference>
<evidence type="ECO:0000256" key="2">
    <source>
        <dbReference type="ARBA" id="ARBA00022801"/>
    </source>
</evidence>
<dbReference type="Proteomes" id="UP000326202">
    <property type="component" value="Chromosome"/>
</dbReference>
<evidence type="ECO:0000313" key="4">
    <source>
        <dbReference type="EMBL" id="QEX19297.1"/>
    </source>
</evidence>
<dbReference type="EMBL" id="CP042906">
    <property type="protein sequence ID" value="QEX19297.1"/>
    <property type="molecule type" value="Genomic_DNA"/>
</dbReference>
<dbReference type="PANTHER" id="PTHR10655">
    <property type="entry name" value="LYSOPHOSPHOLIPASE-RELATED"/>
    <property type="match status" value="1"/>
</dbReference>
<feature type="domain" description="Phospholipase/carboxylesterase/thioesterase" evidence="3">
    <location>
        <begin position="28"/>
        <end position="223"/>
    </location>
</feature>